<keyword evidence="2" id="KW-0732">Signal</keyword>
<dbReference type="Proteomes" id="UP001144050">
    <property type="component" value="Unassembled WGS sequence"/>
</dbReference>
<feature type="compositionally biased region" description="Basic and acidic residues" evidence="1">
    <location>
        <begin position="70"/>
        <end position="83"/>
    </location>
</feature>
<gene>
    <name evidence="3" type="ORF">LBW59_25570</name>
</gene>
<feature type="signal peptide" evidence="2">
    <location>
        <begin position="1"/>
        <end position="17"/>
    </location>
</feature>
<dbReference type="EMBL" id="JAIVFG010000140">
    <property type="protein sequence ID" value="MDB0574098.1"/>
    <property type="molecule type" value="Genomic_DNA"/>
</dbReference>
<comment type="caution">
    <text evidence="3">The sequence shown here is derived from an EMBL/GenBank/DDBJ whole genome shotgun (WGS) entry which is preliminary data.</text>
</comment>
<proteinExistence type="predicted"/>
<protein>
    <submittedName>
        <fullName evidence="3">DUF3761 domain-containing protein</fullName>
    </submittedName>
</protein>
<organism evidence="3 4">
    <name type="scientific">Ralstonia solanacearum</name>
    <name type="common">Pseudomonas solanacearum</name>
    <dbReference type="NCBI Taxonomy" id="305"/>
    <lineage>
        <taxon>Bacteria</taxon>
        <taxon>Pseudomonadati</taxon>
        <taxon>Pseudomonadota</taxon>
        <taxon>Betaproteobacteria</taxon>
        <taxon>Burkholderiales</taxon>
        <taxon>Burkholderiaceae</taxon>
        <taxon>Ralstonia</taxon>
        <taxon>Ralstonia solanacearum species complex</taxon>
    </lineage>
</organism>
<sequence>MVAIALAVVLGIATATAALPSFAKSPRQHSSSPDEGQLVEHGHYVNKQGHDIHSPAHTKDGKAPNGATAKCRDRSYSFSESRRGTCSRHGGVADWLQ</sequence>
<evidence type="ECO:0000256" key="1">
    <source>
        <dbReference type="SAM" id="MobiDB-lite"/>
    </source>
</evidence>
<dbReference type="InterPro" id="IPR022236">
    <property type="entry name" value="DUF3761"/>
</dbReference>
<accession>A0AAW5ZW11</accession>
<dbReference type="RefSeq" id="WP_081262406.1">
    <property type="nucleotide sequence ID" value="NZ_JAIVFC010000006.1"/>
</dbReference>
<dbReference type="AlphaFoldDB" id="A0AAW5ZW11"/>
<evidence type="ECO:0000313" key="4">
    <source>
        <dbReference type="Proteomes" id="UP001144050"/>
    </source>
</evidence>
<feature type="chain" id="PRO_5043722834" evidence="2">
    <location>
        <begin position="18"/>
        <end position="97"/>
    </location>
</feature>
<feature type="region of interest" description="Disordered" evidence="1">
    <location>
        <begin position="20"/>
        <end position="97"/>
    </location>
</feature>
<reference evidence="3" key="1">
    <citation type="submission" date="2021-09" db="EMBL/GenBank/DDBJ databases">
        <title>Genomic analysis of Ralstonia spp.</title>
        <authorList>
            <person name="Aburjaile F."/>
            <person name="Ariute J.C."/>
            <person name="Pais A.K.L."/>
            <person name="Albuquerque G.M.R."/>
            <person name="Silva A.M.F."/>
            <person name="Brenig B."/>
            <person name="Azevedo V."/>
            <person name="Matiuzzi M."/>
            <person name="Ramos R."/>
            <person name="Goes-Neto A."/>
            <person name="Soares S."/>
            <person name="Iseppon A.M.B."/>
            <person name="Souza E."/>
            <person name="Gama M."/>
        </authorList>
    </citation>
    <scope>NUCLEOTIDE SEQUENCE</scope>
    <source>
        <strain evidence="3">CCRMRs91</strain>
    </source>
</reference>
<evidence type="ECO:0000256" key="2">
    <source>
        <dbReference type="SAM" id="SignalP"/>
    </source>
</evidence>
<dbReference type="Pfam" id="PF12587">
    <property type="entry name" value="DUF3761"/>
    <property type="match status" value="1"/>
</dbReference>
<name>A0AAW5ZW11_RALSL</name>
<evidence type="ECO:0000313" key="3">
    <source>
        <dbReference type="EMBL" id="MDB0574098.1"/>
    </source>
</evidence>
<feature type="compositionally biased region" description="Basic and acidic residues" evidence="1">
    <location>
        <begin position="38"/>
        <end position="62"/>
    </location>
</feature>